<protein>
    <submittedName>
        <fullName evidence="1">Membrane dipeptidase</fullName>
    </submittedName>
</protein>
<dbReference type="Proteomes" id="UP000647241">
    <property type="component" value="Unassembled WGS sequence"/>
</dbReference>
<keyword evidence="2" id="KW-1185">Reference proteome</keyword>
<sequence length="348" mass="38197">MPIKIFDGHNDVVQHLREYRPDGIDFLEHSATGHLDLPRAQAGGMFGGFFALGVFGKYNAAEDLTITETGYEVRMAAPLDPVATYKEITLQLAALRSVEHRSLGKIRIATTVDQIEQAHRDDAFAILLHMEGADPIGPELHELGELYRSGLRSLGLVWSRPNIFGHGVPFAYPRTPDTGPGLTPAGKDLVRECNRLGVMIDLAHLNERGFWDVAALTKSPLVVTHTCVHAISPTARNLTDRQLDAIRESNGVVGMNFSVGDVRPDGQRNADTPLTLVAQHIAYLVDRLGIDRVAIGSDFDGATIPAPIGDASGLPHLIEALRQHGFDDEDLEKIAYKNWMRVLRLSLR</sequence>
<dbReference type="InterPro" id="IPR008257">
    <property type="entry name" value="Pept_M19"/>
</dbReference>
<dbReference type="SUPFAM" id="SSF51556">
    <property type="entry name" value="Metallo-dependent hydrolases"/>
    <property type="match status" value="1"/>
</dbReference>
<dbReference type="RefSeq" id="WP_188552408.1">
    <property type="nucleotide sequence ID" value="NZ_BMGT01000001.1"/>
</dbReference>
<dbReference type="Pfam" id="PF01244">
    <property type="entry name" value="Peptidase_M19"/>
    <property type="match status" value="1"/>
</dbReference>
<evidence type="ECO:0000313" key="2">
    <source>
        <dbReference type="Proteomes" id="UP000647241"/>
    </source>
</evidence>
<dbReference type="CDD" id="cd01301">
    <property type="entry name" value="rDP_like"/>
    <property type="match status" value="1"/>
</dbReference>
<reference evidence="1" key="2">
    <citation type="submission" date="2020-09" db="EMBL/GenBank/DDBJ databases">
        <authorList>
            <person name="Sun Q."/>
            <person name="Zhou Y."/>
        </authorList>
    </citation>
    <scope>NUCLEOTIDE SEQUENCE</scope>
    <source>
        <strain evidence="1">CGMCC 1.12997</strain>
    </source>
</reference>
<dbReference type="EMBL" id="BMGT01000001">
    <property type="protein sequence ID" value="GGG64937.1"/>
    <property type="molecule type" value="Genomic_DNA"/>
</dbReference>
<dbReference type="GO" id="GO:0070573">
    <property type="term" value="F:metallodipeptidase activity"/>
    <property type="evidence" value="ECO:0007669"/>
    <property type="project" value="InterPro"/>
</dbReference>
<dbReference type="Gene3D" id="3.20.20.140">
    <property type="entry name" value="Metal-dependent hydrolases"/>
    <property type="match status" value="1"/>
</dbReference>
<dbReference type="PANTHER" id="PTHR10443">
    <property type="entry name" value="MICROSOMAL DIPEPTIDASE"/>
    <property type="match status" value="1"/>
</dbReference>
<evidence type="ECO:0000313" key="1">
    <source>
        <dbReference type="EMBL" id="GGG64937.1"/>
    </source>
</evidence>
<reference evidence="1" key="1">
    <citation type="journal article" date="2014" name="Int. J. Syst. Evol. Microbiol.">
        <title>Complete genome sequence of Corynebacterium casei LMG S-19264T (=DSM 44701T), isolated from a smear-ripened cheese.</title>
        <authorList>
            <consortium name="US DOE Joint Genome Institute (JGI-PGF)"/>
            <person name="Walter F."/>
            <person name="Albersmeier A."/>
            <person name="Kalinowski J."/>
            <person name="Ruckert C."/>
        </authorList>
    </citation>
    <scope>NUCLEOTIDE SEQUENCE</scope>
    <source>
        <strain evidence="1">CGMCC 1.12997</strain>
    </source>
</reference>
<dbReference type="InterPro" id="IPR032466">
    <property type="entry name" value="Metal_Hydrolase"/>
</dbReference>
<proteinExistence type="predicted"/>
<dbReference type="PANTHER" id="PTHR10443:SF12">
    <property type="entry name" value="DIPEPTIDASE"/>
    <property type="match status" value="1"/>
</dbReference>
<name>A0A917H1H2_9BACT</name>
<dbReference type="InterPro" id="IPR000180">
    <property type="entry name" value="Dipep_AS"/>
</dbReference>
<accession>A0A917H1H2</accession>
<dbReference type="PROSITE" id="PS51365">
    <property type="entry name" value="RENAL_DIPEPTIDASE_2"/>
    <property type="match status" value="1"/>
</dbReference>
<dbReference type="GO" id="GO:0006508">
    <property type="term" value="P:proteolysis"/>
    <property type="evidence" value="ECO:0007669"/>
    <property type="project" value="InterPro"/>
</dbReference>
<comment type="caution">
    <text evidence="1">The sequence shown here is derived from an EMBL/GenBank/DDBJ whole genome shotgun (WGS) entry which is preliminary data.</text>
</comment>
<dbReference type="AlphaFoldDB" id="A0A917H1H2"/>
<organism evidence="1 2">
    <name type="scientific">Edaphobacter dinghuensis</name>
    <dbReference type="NCBI Taxonomy" id="1560005"/>
    <lineage>
        <taxon>Bacteria</taxon>
        <taxon>Pseudomonadati</taxon>
        <taxon>Acidobacteriota</taxon>
        <taxon>Terriglobia</taxon>
        <taxon>Terriglobales</taxon>
        <taxon>Acidobacteriaceae</taxon>
        <taxon>Edaphobacter</taxon>
    </lineage>
</organism>
<gene>
    <name evidence="1" type="ORF">GCM10011585_03190</name>
</gene>
<dbReference type="PROSITE" id="PS00869">
    <property type="entry name" value="RENAL_DIPEPTIDASE_1"/>
    <property type="match status" value="1"/>
</dbReference>